<feature type="transmembrane region" description="Helical" evidence="1">
    <location>
        <begin position="24"/>
        <end position="42"/>
    </location>
</feature>
<dbReference type="InterPro" id="IPR014197">
    <property type="entry name" value="Sporulation_prot_YunB"/>
</dbReference>
<evidence type="ECO:0000313" key="2">
    <source>
        <dbReference type="EMBL" id="PNU00335.1"/>
    </source>
</evidence>
<dbReference type="AlphaFoldDB" id="A0A2K2FNH5"/>
<dbReference type="Pfam" id="PF09560">
    <property type="entry name" value="Spore_YunB"/>
    <property type="match status" value="1"/>
</dbReference>
<reference evidence="2 3" key="1">
    <citation type="submission" date="2017-06" db="EMBL/GenBank/DDBJ databases">
        <title>Investigating the central metabolism of Clostridium thermosuccinogenes.</title>
        <authorList>
            <person name="Koendjbiharie J.G."/>
            <person name="van Kranenburg R."/>
        </authorList>
    </citation>
    <scope>NUCLEOTIDE SEQUENCE [LARGE SCALE GENOMIC DNA]</scope>
    <source>
        <strain evidence="2 3">DSM 5806</strain>
    </source>
</reference>
<comment type="caution">
    <text evidence="2">The sequence shown here is derived from an EMBL/GenBank/DDBJ whole genome shotgun (WGS) entry which is preliminary data.</text>
</comment>
<accession>A0A2K2FNH5</accession>
<keyword evidence="1" id="KW-0472">Membrane</keyword>
<gene>
    <name evidence="2" type="ORF">CDQ84_06525</name>
</gene>
<dbReference type="Proteomes" id="UP000236151">
    <property type="component" value="Unassembled WGS sequence"/>
</dbReference>
<evidence type="ECO:0000313" key="3">
    <source>
        <dbReference type="Proteomes" id="UP000236151"/>
    </source>
</evidence>
<name>A0A2K2FNH5_9CLOT</name>
<keyword evidence="3" id="KW-1185">Reference proteome</keyword>
<protein>
    <recommendedName>
        <fullName evidence="4">Sporulation protein YunB</fullName>
    </recommendedName>
</protein>
<organism evidence="2 3">
    <name type="scientific">Clostridium thermosuccinogenes</name>
    <dbReference type="NCBI Taxonomy" id="84032"/>
    <lineage>
        <taxon>Bacteria</taxon>
        <taxon>Bacillati</taxon>
        <taxon>Bacillota</taxon>
        <taxon>Clostridia</taxon>
        <taxon>Eubacteriales</taxon>
        <taxon>Clostridiaceae</taxon>
        <taxon>Clostridium</taxon>
    </lineage>
</organism>
<dbReference type="KEGG" id="cthd:CDO33_14060"/>
<dbReference type="EMBL" id="NIOJ01000012">
    <property type="protein sequence ID" value="PNU00335.1"/>
    <property type="molecule type" value="Genomic_DNA"/>
</dbReference>
<keyword evidence="1" id="KW-0812">Transmembrane</keyword>
<proteinExistence type="predicted"/>
<dbReference type="RefSeq" id="WP_103080924.1">
    <property type="nucleotide sequence ID" value="NZ_CP021850.1"/>
</dbReference>
<evidence type="ECO:0000256" key="1">
    <source>
        <dbReference type="SAM" id="Phobius"/>
    </source>
</evidence>
<keyword evidence="1" id="KW-1133">Transmembrane helix</keyword>
<sequence>MIRSTLVYRRFWYIRRRNAKKIHIYSRIAFVIIILMLLFSYVQKNIIGYMEKYFVPELKNKVEALAVELISTQFARELEYDNITGIIRSEDGSIQSIKTKNAVLNPISLHIASAIEKELDMFGGGKLNISFGNLLGSRVLADIGPCIFVGIRQHGHTEANFRTEFDRDGKETVVHRIYLQITTTVGMDMPFSWKKHRFTVEIPVAGAIITDTGLVRQIIFD</sequence>
<evidence type="ECO:0008006" key="4">
    <source>
        <dbReference type="Google" id="ProtNLM"/>
    </source>
</evidence>
<dbReference type="OrthoDB" id="1649278at2"/>